<dbReference type="Proteomes" id="UP001152320">
    <property type="component" value="Chromosome 18"/>
</dbReference>
<name>A0A9Q0YQX7_HOLLE</name>
<evidence type="ECO:0000313" key="3">
    <source>
        <dbReference type="Proteomes" id="UP001152320"/>
    </source>
</evidence>
<sequence length="256" mass="29457">MASGNLPMIGLSLMDDILMNPPPFIRLTNGDPLTWAYDPSQVTMCVSSFMKRYFPGSFGRVMKFDTEEEFEMIAQGLTAKPLFLHVDLKYETKYRKIRANFFVTVNTAHPVIKSQLLKSLNEARTQIKEGRRVALEIDFNPILDDWFRDLIQKPNLCGIPSLLARHAKIVITNSSEFFQPFRCGQAFLIYSVLCLPLCLVTYPAYRLYRKVRMSDTVADIQGEVKHLTWSNGIPKASTNRRLNWHRRTTFMGIPIN</sequence>
<keyword evidence="3" id="KW-1185">Reference proteome</keyword>
<keyword evidence="1" id="KW-0812">Transmembrane</keyword>
<gene>
    <name evidence="2" type="ORF">HOLleu_34662</name>
</gene>
<organism evidence="2 3">
    <name type="scientific">Holothuria leucospilota</name>
    <name type="common">Black long sea cucumber</name>
    <name type="synonym">Mertensiothuria leucospilota</name>
    <dbReference type="NCBI Taxonomy" id="206669"/>
    <lineage>
        <taxon>Eukaryota</taxon>
        <taxon>Metazoa</taxon>
        <taxon>Echinodermata</taxon>
        <taxon>Eleutherozoa</taxon>
        <taxon>Echinozoa</taxon>
        <taxon>Holothuroidea</taxon>
        <taxon>Aspidochirotacea</taxon>
        <taxon>Aspidochirotida</taxon>
        <taxon>Holothuriidae</taxon>
        <taxon>Holothuria</taxon>
    </lineage>
</organism>
<evidence type="ECO:0000256" key="1">
    <source>
        <dbReference type="SAM" id="Phobius"/>
    </source>
</evidence>
<keyword evidence="1" id="KW-1133">Transmembrane helix</keyword>
<proteinExistence type="predicted"/>
<protein>
    <submittedName>
        <fullName evidence="2">Uncharacterized protein</fullName>
    </submittedName>
</protein>
<feature type="transmembrane region" description="Helical" evidence="1">
    <location>
        <begin position="187"/>
        <end position="205"/>
    </location>
</feature>
<comment type="caution">
    <text evidence="2">The sequence shown here is derived from an EMBL/GenBank/DDBJ whole genome shotgun (WGS) entry which is preliminary data.</text>
</comment>
<dbReference type="EMBL" id="JAIZAY010000018">
    <property type="protein sequence ID" value="KAJ8024687.1"/>
    <property type="molecule type" value="Genomic_DNA"/>
</dbReference>
<dbReference type="OrthoDB" id="10045288at2759"/>
<reference evidence="2" key="1">
    <citation type="submission" date="2021-10" db="EMBL/GenBank/DDBJ databases">
        <title>Tropical sea cucumber genome reveals ecological adaptation and Cuvierian tubules defense mechanism.</title>
        <authorList>
            <person name="Chen T."/>
        </authorList>
    </citation>
    <scope>NUCLEOTIDE SEQUENCE</scope>
    <source>
        <strain evidence="2">Nanhai2018</strain>
        <tissue evidence="2">Muscle</tissue>
    </source>
</reference>
<dbReference type="AlphaFoldDB" id="A0A9Q0YQX7"/>
<accession>A0A9Q0YQX7</accession>
<evidence type="ECO:0000313" key="2">
    <source>
        <dbReference type="EMBL" id="KAJ8024687.1"/>
    </source>
</evidence>
<keyword evidence="1" id="KW-0472">Membrane</keyword>